<dbReference type="Proteomes" id="UP001519460">
    <property type="component" value="Unassembled WGS sequence"/>
</dbReference>
<accession>A0ABD0KZT0</accession>
<dbReference type="EMBL" id="JACVVK020000103">
    <property type="protein sequence ID" value="KAK7492438.1"/>
    <property type="molecule type" value="Genomic_DNA"/>
</dbReference>
<sequence length="102" mass="11449">MKLGKNRQCVSTCIRYKGRPHTDISIHDTKRNLVTHRIRCLPAVIMSRLFDTLSVETHDCNNNTAQDSAKGKRVMSQRACADVDLHQNLIKKTGLAVCDKGT</sequence>
<comment type="caution">
    <text evidence="1">The sequence shown here is derived from an EMBL/GenBank/DDBJ whole genome shotgun (WGS) entry which is preliminary data.</text>
</comment>
<reference evidence="1 2" key="1">
    <citation type="journal article" date="2023" name="Sci. Data">
        <title>Genome assembly of the Korean intertidal mud-creeper Batillaria attramentaria.</title>
        <authorList>
            <person name="Patra A.K."/>
            <person name="Ho P.T."/>
            <person name="Jun S."/>
            <person name="Lee S.J."/>
            <person name="Kim Y."/>
            <person name="Won Y.J."/>
        </authorList>
    </citation>
    <scope>NUCLEOTIDE SEQUENCE [LARGE SCALE GENOMIC DNA]</scope>
    <source>
        <strain evidence="1">Wonlab-2016</strain>
    </source>
</reference>
<proteinExistence type="predicted"/>
<keyword evidence="2" id="KW-1185">Reference proteome</keyword>
<evidence type="ECO:0000313" key="1">
    <source>
        <dbReference type="EMBL" id="KAK7492438.1"/>
    </source>
</evidence>
<protein>
    <submittedName>
        <fullName evidence="1">Uncharacterized protein</fullName>
    </submittedName>
</protein>
<organism evidence="1 2">
    <name type="scientific">Batillaria attramentaria</name>
    <dbReference type="NCBI Taxonomy" id="370345"/>
    <lineage>
        <taxon>Eukaryota</taxon>
        <taxon>Metazoa</taxon>
        <taxon>Spiralia</taxon>
        <taxon>Lophotrochozoa</taxon>
        <taxon>Mollusca</taxon>
        <taxon>Gastropoda</taxon>
        <taxon>Caenogastropoda</taxon>
        <taxon>Sorbeoconcha</taxon>
        <taxon>Cerithioidea</taxon>
        <taxon>Batillariidae</taxon>
        <taxon>Batillaria</taxon>
    </lineage>
</organism>
<name>A0ABD0KZT0_9CAEN</name>
<dbReference type="AlphaFoldDB" id="A0ABD0KZT0"/>
<evidence type="ECO:0000313" key="2">
    <source>
        <dbReference type="Proteomes" id="UP001519460"/>
    </source>
</evidence>
<gene>
    <name evidence="1" type="ORF">BaRGS_00016311</name>
</gene>